<evidence type="ECO:0000313" key="2">
    <source>
        <dbReference type="Proteomes" id="UP000606786"/>
    </source>
</evidence>
<keyword evidence="2" id="KW-1185">Reference proteome</keyword>
<comment type="caution">
    <text evidence="1">The sequence shown here is derived from an EMBL/GenBank/DDBJ whole genome shotgun (WGS) entry which is preliminary data.</text>
</comment>
<reference evidence="1" key="1">
    <citation type="submission" date="2020-11" db="EMBL/GenBank/DDBJ databases">
        <authorList>
            <person name="Whitehead M."/>
        </authorList>
    </citation>
    <scope>NUCLEOTIDE SEQUENCE</scope>
    <source>
        <strain evidence="1">EGII</strain>
    </source>
</reference>
<proteinExistence type="predicted"/>
<accession>A0A811V7L3</accession>
<sequence length="109" mass="12284">MHGACCWCCGTYSWLVARVHPTTGKRGSTQCRLTFGGTQSVASYVPTNETIYLPDVGQSHTPLSSSCVTTFVLSYNHRTAHIYICMCVYRVHGDLTRQCILFRRRTGRF</sequence>
<organism evidence="1 2">
    <name type="scientific">Ceratitis capitata</name>
    <name type="common">Mediterranean fruit fly</name>
    <name type="synonym">Tephritis capitata</name>
    <dbReference type="NCBI Taxonomy" id="7213"/>
    <lineage>
        <taxon>Eukaryota</taxon>
        <taxon>Metazoa</taxon>
        <taxon>Ecdysozoa</taxon>
        <taxon>Arthropoda</taxon>
        <taxon>Hexapoda</taxon>
        <taxon>Insecta</taxon>
        <taxon>Pterygota</taxon>
        <taxon>Neoptera</taxon>
        <taxon>Endopterygota</taxon>
        <taxon>Diptera</taxon>
        <taxon>Brachycera</taxon>
        <taxon>Muscomorpha</taxon>
        <taxon>Tephritoidea</taxon>
        <taxon>Tephritidae</taxon>
        <taxon>Ceratitis</taxon>
        <taxon>Ceratitis</taxon>
    </lineage>
</organism>
<dbReference type="EMBL" id="CAJHJT010000056">
    <property type="protein sequence ID" value="CAD7011875.1"/>
    <property type="molecule type" value="Genomic_DNA"/>
</dbReference>
<protein>
    <submittedName>
        <fullName evidence="1">(Mediterranean fruit fly) hypothetical protein</fullName>
    </submittedName>
</protein>
<dbReference type="Proteomes" id="UP000606786">
    <property type="component" value="Unassembled WGS sequence"/>
</dbReference>
<gene>
    <name evidence="1" type="ORF">CCAP1982_LOCUS19987</name>
</gene>
<name>A0A811V7L3_CERCA</name>
<evidence type="ECO:0000313" key="1">
    <source>
        <dbReference type="EMBL" id="CAD7011875.1"/>
    </source>
</evidence>
<dbReference type="AlphaFoldDB" id="A0A811V7L3"/>